<protein>
    <recommendedName>
        <fullName evidence="1">DUF4460 domain-containing protein</fullName>
    </recommendedName>
</protein>
<reference evidence="2 3" key="1">
    <citation type="journal article" date="2018" name="New Phytol.">
        <title>Phylogenomics of Endogonaceae and evolution of mycorrhizas within Mucoromycota.</title>
        <authorList>
            <person name="Chang Y."/>
            <person name="Desiro A."/>
            <person name="Na H."/>
            <person name="Sandor L."/>
            <person name="Lipzen A."/>
            <person name="Clum A."/>
            <person name="Barry K."/>
            <person name="Grigoriev I.V."/>
            <person name="Martin F.M."/>
            <person name="Stajich J.E."/>
            <person name="Smith M.E."/>
            <person name="Bonito G."/>
            <person name="Spatafora J.W."/>
        </authorList>
    </citation>
    <scope>NUCLEOTIDE SEQUENCE [LARGE SCALE GENOMIC DNA]</scope>
    <source>
        <strain evidence="2 3">GMNB39</strain>
    </source>
</reference>
<evidence type="ECO:0000313" key="2">
    <source>
        <dbReference type="EMBL" id="RUP46239.1"/>
    </source>
</evidence>
<gene>
    <name evidence="2" type="ORF">BC936DRAFT_147180</name>
</gene>
<sequence length="284" mass="32016">MATAKTAPSAVAILRRYWKPFIFQVHPDLFVHRPVEKEINAQSLQHLNTLIDPLCHPELHTSVSRESVPLEVKFFSKTPIVAADGSPPNHTPVTHRFDLPTDAGATVFSFLTLCEKLGIDVLYTDSCVAKELSQCSPRLSKPPHQDARRPPVASPTELFARELRRSAIVTKFSKESCSNTTDKELSLLRSNRLLFFKSGLDRTQRWEAQKNLMIWMKEAREQQWWGNVPVVIASRECGENATAKGDGKENKKGALVIPWDARKEGIARFVVDIATGMQFKEQLE</sequence>
<dbReference type="Proteomes" id="UP000268093">
    <property type="component" value="Unassembled WGS sequence"/>
</dbReference>
<dbReference type="AlphaFoldDB" id="A0A433D5Y6"/>
<dbReference type="Pfam" id="PF14687">
    <property type="entry name" value="DUF4460"/>
    <property type="match status" value="1"/>
</dbReference>
<name>A0A433D5Y6_9FUNG</name>
<dbReference type="EMBL" id="RBNI01006111">
    <property type="protein sequence ID" value="RUP46239.1"/>
    <property type="molecule type" value="Genomic_DNA"/>
</dbReference>
<keyword evidence="3" id="KW-1185">Reference proteome</keyword>
<accession>A0A433D5Y6</accession>
<proteinExistence type="predicted"/>
<evidence type="ECO:0000259" key="1">
    <source>
        <dbReference type="Pfam" id="PF14687"/>
    </source>
</evidence>
<feature type="domain" description="DUF4460" evidence="1">
    <location>
        <begin position="14"/>
        <end position="78"/>
    </location>
</feature>
<comment type="caution">
    <text evidence="2">The sequence shown here is derived from an EMBL/GenBank/DDBJ whole genome shotgun (WGS) entry which is preliminary data.</text>
</comment>
<evidence type="ECO:0000313" key="3">
    <source>
        <dbReference type="Proteomes" id="UP000268093"/>
    </source>
</evidence>
<dbReference type="OrthoDB" id="2097874at2759"/>
<dbReference type="InterPro" id="IPR028031">
    <property type="entry name" value="DUF4460"/>
</dbReference>
<organism evidence="2 3">
    <name type="scientific">Jimgerdemannia flammicorona</name>
    <dbReference type="NCBI Taxonomy" id="994334"/>
    <lineage>
        <taxon>Eukaryota</taxon>
        <taxon>Fungi</taxon>
        <taxon>Fungi incertae sedis</taxon>
        <taxon>Mucoromycota</taxon>
        <taxon>Mucoromycotina</taxon>
        <taxon>Endogonomycetes</taxon>
        <taxon>Endogonales</taxon>
        <taxon>Endogonaceae</taxon>
        <taxon>Jimgerdemannia</taxon>
    </lineage>
</organism>